<protein>
    <submittedName>
        <fullName evidence="2">Uncharacterized protein</fullName>
    </submittedName>
</protein>
<proteinExistence type="predicted"/>
<evidence type="ECO:0000313" key="2">
    <source>
        <dbReference type="EMBL" id="PHJ19895.1"/>
    </source>
</evidence>
<dbReference type="AlphaFoldDB" id="A0A2C6KUJ0"/>
<dbReference type="VEuPathDB" id="ToxoDB:CSUI_006275"/>
<feature type="transmembrane region" description="Helical" evidence="1">
    <location>
        <begin position="12"/>
        <end position="36"/>
    </location>
</feature>
<comment type="caution">
    <text evidence="2">The sequence shown here is derived from an EMBL/GenBank/DDBJ whole genome shotgun (WGS) entry which is preliminary data.</text>
</comment>
<organism evidence="2 3">
    <name type="scientific">Cystoisospora suis</name>
    <dbReference type="NCBI Taxonomy" id="483139"/>
    <lineage>
        <taxon>Eukaryota</taxon>
        <taxon>Sar</taxon>
        <taxon>Alveolata</taxon>
        <taxon>Apicomplexa</taxon>
        <taxon>Conoidasida</taxon>
        <taxon>Coccidia</taxon>
        <taxon>Eucoccidiorida</taxon>
        <taxon>Eimeriorina</taxon>
        <taxon>Sarcocystidae</taxon>
        <taxon>Cystoisospora</taxon>
    </lineage>
</organism>
<accession>A0A2C6KUJ0</accession>
<keyword evidence="1" id="KW-0472">Membrane</keyword>
<dbReference type="GeneID" id="94429650"/>
<gene>
    <name evidence="2" type="ORF">CSUI_006275</name>
</gene>
<name>A0A2C6KUJ0_9APIC</name>
<keyword evidence="1" id="KW-0812">Transmembrane</keyword>
<keyword evidence="3" id="KW-1185">Reference proteome</keyword>
<reference evidence="2 3" key="1">
    <citation type="journal article" date="2017" name="Int. J. Parasitol.">
        <title>The genome of the protozoan parasite Cystoisospora suis and a reverse vaccinology approach to identify vaccine candidates.</title>
        <authorList>
            <person name="Palmieri N."/>
            <person name="Shrestha A."/>
            <person name="Ruttkowski B."/>
            <person name="Beck T."/>
            <person name="Vogl C."/>
            <person name="Tomley F."/>
            <person name="Blake D.P."/>
            <person name="Joachim A."/>
        </authorList>
    </citation>
    <scope>NUCLEOTIDE SEQUENCE [LARGE SCALE GENOMIC DNA]</scope>
    <source>
        <strain evidence="2 3">Wien I</strain>
    </source>
</reference>
<keyword evidence="1" id="KW-1133">Transmembrane helix</keyword>
<dbReference type="Proteomes" id="UP000221165">
    <property type="component" value="Unassembled WGS sequence"/>
</dbReference>
<sequence length="107" mass="11966">MTHCPAHWVPIGTHACTCTYTCLLRICIYICLLIVLDKELWRAGELKSVSACFLPLPLPSLLLSSSYRITKVSTDTYTIEERKDFSSLSLGLSINLLENTPSKCQSQ</sequence>
<dbReference type="EMBL" id="MIGC01003135">
    <property type="protein sequence ID" value="PHJ19895.1"/>
    <property type="molecule type" value="Genomic_DNA"/>
</dbReference>
<evidence type="ECO:0000313" key="3">
    <source>
        <dbReference type="Proteomes" id="UP000221165"/>
    </source>
</evidence>
<evidence type="ECO:0000256" key="1">
    <source>
        <dbReference type="SAM" id="Phobius"/>
    </source>
</evidence>
<dbReference type="RefSeq" id="XP_067921587.1">
    <property type="nucleotide sequence ID" value="XM_068066439.1"/>
</dbReference>